<evidence type="ECO:0000313" key="1">
    <source>
        <dbReference type="EMBL" id="AKG91615.1"/>
    </source>
</evidence>
<keyword evidence="2" id="KW-1185">Reference proteome</keyword>
<dbReference type="InParanoid" id="A0A0F7IF11"/>
<dbReference type="HOGENOM" id="CLU_2949122_0_0_2"/>
<accession>A0A0F7IF11</accession>
<reference evidence="1 2" key="1">
    <citation type="submission" date="2015-04" db="EMBL/GenBank/DDBJ databases">
        <title>The complete genome sequence of the hyperthermophilic, obligate iron-reducing archaeon Geoglobus ahangari strain 234T.</title>
        <authorList>
            <person name="Manzella M.P."/>
            <person name="Holmes D.E."/>
            <person name="Rocheleau J.M."/>
            <person name="Chung A."/>
            <person name="Reguera G."/>
            <person name="Kashefi K."/>
        </authorList>
    </citation>
    <scope>NUCLEOTIDE SEQUENCE [LARGE SCALE GENOMIC DNA]</scope>
    <source>
        <strain evidence="1 2">234</strain>
    </source>
</reference>
<dbReference type="GeneID" id="24803637"/>
<dbReference type="AlphaFoldDB" id="A0A0F7IF11"/>
<proteinExistence type="predicted"/>
<dbReference type="RefSeq" id="WP_048095132.1">
    <property type="nucleotide sequence ID" value="NZ_CP011267.1"/>
</dbReference>
<protein>
    <recommendedName>
        <fullName evidence="3">CopG family transcriptional regulator</fullName>
    </recommendedName>
</protein>
<organism evidence="1 2">
    <name type="scientific">Geoglobus ahangari</name>
    <dbReference type="NCBI Taxonomy" id="113653"/>
    <lineage>
        <taxon>Archaea</taxon>
        <taxon>Methanobacteriati</taxon>
        <taxon>Methanobacteriota</taxon>
        <taxon>Archaeoglobi</taxon>
        <taxon>Archaeoglobales</taxon>
        <taxon>Archaeoglobaceae</taxon>
        <taxon>Geoglobus</taxon>
    </lineage>
</organism>
<sequence>MGEKVWADVPKRWVPLIDKAKNIEGWDSRSAYIRELIKKDLASKGLLGVKNGEGEAVLKED</sequence>
<dbReference type="Proteomes" id="UP000034723">
    <property type="component" value="Chromosome"/>
</dbReference>
<dbReference type="KEGG" id="gah:GAH_01065"/>
<name>A0A0F7IF11_9EURY</name>
<gene>
    <name evidence="1" type="ORF">GAH_01065</name>
</gene>
<dbReference type="OrthoDB" id="50322at2157"/>
<evidence type="ECO:0008006" key="3">
    <source>
        <dbReference type="Google" id="ProtNLM"/>
    </source>
</evidence>
<dbReference type="EMBL" id="CP011267">
    <property type="protein sequence ID" value="AKG91615.1"/>
    <property type="molecule type" value="Genomic_DNA"/>
</dbReference>
<evidence type="ECO:0000313" key="2">
    <source>
        <dbReference type="Proteomes" id="UP000034723"/>
    </source>
</evidence>